<name>A0AAT9FQE7_9BACT</name>
<proteinExistence type="predicted"/>
<accession>A0AAT9FQE7</accession>
<sequence>MRIKCPDCSQKFVVTEDLLGKTVECGSCDARFKVTNDHVVAEKERFYPGEKSDQSLDQFGKTTAKVASPVAFQQAHYQQGVNADIVGPPRPRRTMAAIAGAAILVMVIIVFLLAGGKEGSMRDMENPNRFIFAGFTALIGGGLLFYGTSHNRKVGWIACLVLCGAVLAMPVIFPANPTSATVVPVEEAKATDSALASAAIQEQAAEDYLFEIGYDPVKNAVDSRPANSVAAIYLRNASKTVRGKIAAYLYNATDKVSRETSYDRGTTGLNGLILLVDQTKSLDEIAVLCEKFGRIEKISRDLRVIDVTVEHSKVGSLDEDKALDPESLDYQRQNLNALSSIDPDVQMKAVKRLATSEPKALRPDITEKLVKMLPSSSNPLKIEIIRALKTWSEPSDGSEQAVLAAVRELHQDGETEAQGIQFLIDRQVEGVDVILMDVWKKNPAVWSSTMTSLGEGAQVLLLPILADLNEAQLVAASDILGQVGTAACIPLIEEVIPKKDDAGKKSLQAAIDEIKKRS</sequence>
<dbReference type="CDD" id="cd20335">
    <property type="entry name" value="BRcat_RBR"/>
    <property type="match status" value="1"/>
</dbReference>
<dbReference type="Gene3D" id="2.20.28.160">
    <property type="match status" value="1"/>
</dbReference>
<feature type="transmembrane region" description="Helical" evidence="1">
    <location>
        <begin position="130"/>
        <end position="147"/>
    </location>
</feature>
<keyword evidence="1" id="KW-0812">Transmembrane</keyword>
<dbReference type="Gene3D" id="1.25.10.10">
    <property type="entry name" value="Leucine-rich Repeat Variant"/>
    <property type="match status" value="1"/>
</dbReference>
<dbReference type="KEGG" id="osu:NT6N_34170"/>
<keyword evidence="1" id="KW-1133">Transmembrane helix</keyword>
<evidence type="ECO:0008006" key="3">
    <source>
        <dbReference type="Google" id="ProtNLM"/>
    </source>
</evidence>
<dbReference type="InterPro" id="IPR011723">
    <property type="entry name" value="Znf/thioredoxin_put"/>
</dbReference>
<feature type="transmembrane region" description="Helical" evidence="1">
    <location>
        <begin position="95"/>
        <end position="115"/>
    </location>
</feature>
<evidence type="ECO:0000313" key="2">
    <source>
        <dbReference type="EMBL" id="BDS08377.1"/>
    </source>
</evidence>
<evidence type="ECO:0000256" key="1">
    <source>
        <dbReference type="SAM" id="Phobius"/>
    </source>
</evidence>
<gene>
    <name evidence="2" type="ORF">NT6N_34170</name>
</gene>
<organism evidence="2">
    <name type="scientific">Oceaniferula spumae</name>
    <dbReference type="NCBI Taxonomy" id="2979115"/>
    <lineage>
        <taxon>Bacteria</taxon>
        <taxon>Pseudomonadati</taxon>
        <taxon>Verrucomicrobiota</taxon>
        <taxon>Verrucomicrobiia</taxon>
        <taxon>Verrucomicrobiales</taxon>
        <taxon>Verrucomicrobiaceae</taxon>
        <taxon>Oceaniferula</taxon>
    </lineage>
</organism>
<keyword evidence="1" id="KW-0472">Membrane</keyword>
<dbReference type="InterPro" id="IPR011989">
    <property type="entry name" value="ARM-like"/>
</dbReference>
<protein>
    <recommendedName>
        <fullName evidence="3">HEAT repeat domain-containing protein</fullName>
    </recommendedName>
</protein>
<dbReference type="EMBL" id="AP026866">
    <property type="protein sequence ID" value="BDS08377.1"/>
    <property type="molecule type" value="Genomic_DNA"/>
</dbReference>
<reference evidence="2" key="1">
    <citation type="submission" date="2024-07" db="EMBL/GenBank/DDBJ databases">
        <title>Complete genome sequence of Verrucomicrobiaceae bacterium NT6N.</title>
        <authorList>
            <person name="Huang C."/>
            <person name="Takami H."/>
            <person name="Hamasaki K."/>
        </authorList>
    </citation>
    <scope>NUCLEOTIDE SEQUENCE</scope>
    <source>
        <strain evidence="2">NT6N</strain>
    </source>
</reference>
<dbReference type="NCBIfam" id="TIGR02098">
    <property type="entry name" value="MJ0042_CXXC"/>
    <property type="match status" value="1"/>
</dbReference>
<dbReference type="AlphaFoldDB" id="A0AAT9FQE7"/>
<feature type="transmembrane region" description="Helical" evidence="1">
    <location>
        <begin position="154"/>
        <end position="173"/>
    </location>
</feature>